<keyword evidence="3" id="KW-1185">Reference proteome</keyword>
<gene>
    <name evidence="2" type="ORF">GCM10009789_03180</name>
</gene>
<accession>A0ABN2C874</accession>
<dbReference type="Pfam" id="PF20129">
    <property type="entry name" value="DUF6519"/>
    <property type="match status" value="1"/>
</dbReference>
<sequence>MHGDFSRGHEPDRVRGRDYRRVLLQQGRPVLDSDVAATVDSLLDEVRATTRALGCTAGSTDLGYLITPGRLVTIFSRVARGLQVMSGSPDAWVDFRRRYAGRYPALHLAAPAGPVRVQVPVIQPVVAGPAGIRLTLWAIVESATSLTVNGVSVDLAPTSGGGPVPSTFTVTGGTIGRIELELDEGEVWLYQLEQYQPVGPYGMFAISSGTYQVDGLVVHTRGGRFPAATFPESDGFAWQGSPTPTPPLPGLTWVPTAGERAVAYLEVWERLITAVEDPGIREVALGETDTSVRTELIGQVKLAEVGAAIPVPGQIGQVMRAFNAVETSGGELEVSVPTGTTTTDPCAVPQADGYSGDDNRLYRIEVHRGGSLAQLQLKWSRDNGSELFTSTLSTTGDLILEAGTPLAAGDLVEVLSGVIDLGDDAHAMVAPGSFVPAQRAVGQLGQLVEVTSQAGDDTVRFRLAEVADANVQLPLDDRYGDLARTGMKLRRWHGLLDPQQLAGGNPATGGPYVLEDGVRVTMTGAGTYRPGQYWQYQARTGTAPPEPWQRSPHGPARRFAPLALLRLPESSPPGTSHDSPWELLAWLDDRFDHLCELESDGVAFDGDRVGTGSNTVQEALEELYGRIPETQTWPTVAGKGISWRNDRPLPLSQFSEGLRVTFSEEMHPATASPSSFVVTLEVPEPGSPRSTRPLIVDGSVSVAGHTWTFVPLGIQANQVADWAEALGGGVRCRVRLASDVILDRAGERPLDGDATGLLQDDGYETFVDLRLPSGDGNRGGDFHSWFFLDGPPAFARVESVTPADAERITPDAQIGAVMISFSQAVRFDSLTPDTVQVFVRPENEAGDGTRVPGRMQPYPFEPDPRLVSRITFAPDDPTLLRPDPGALDVARVFTVRVLGAGDDPVLDGEGRPLDGAGTGEPSDFTSQFVLARQA</sequence>
<evidence type="ECO:0000256" key="1">
    <source>
        <dbReference type="SAM" id="MobiDB-lite"/>
    </source>
</evidence>
<dbReference type="Proteomes" id="UP001500393">
    <property type="component" value="Unassembled WGS sequence"/>
</dbReference>
<name>A0ABN2C874_9ACTN</name>
<feature type="region of interest" description="Disordered" evidence="1">
    <location>
        <begin position="904"/>
        <end position="926"/>
    </location>
</feature>
<evidence type="ECO:0000313" key="3">
    <source>
        <dbReference type="Proteomes" id="UP001500393"/>
    </source>
</evidence>
<proteinExistence type="predicted"/>
<organism evidence="2 3">
    <name type="scientific">Kribbella sancticallisti</name>
    <dbReference type="NCBI Taxonomy" id="460087"/>
    <lineage>
        <taxon>Bacteria</taxon>
        <taxon>Bacillati</taxon>
        <taxon>Actinomycetota</taxon>
        <taxon>Actinomycetes</taxon>
        <taxon>Propionibacteriales</taxon>
        <taxon>Kribbellaceae</taxon>
        <taxon>Kribbella</taxon>
    </lineage>
</organism>
<dbReference type="RefSeq" id="WP_344208922.1">
    <property type="nucleotide sequence ID" value="NZ_BAAAOS010000005.1"/>
</dbReference>
<evidence type="ECO:0000313" key="2">
    <source>
        <dbReference type="EMBL" id="GAA1553006.1"/>
    </source>
</evidence>
<evidence type="ECO:0008006" key="4">
    <source>
        <dbReference type="Google" id="ProtNLM"/>
    </source>
</evidence>
<reference evidence="2 3" key="1">
    <citation type="journal article" date="2019" name="Int. J. Syst. Evol. Microbiol.">
        <title>The Global Catalogue of Microorganisms (GCM) 10K type strain sequencing project: providing services to taxonomists for standard genome sequencing and annotation.</title>
        <authorList>
            <consortium name="The Broad Institute Genomics Platform"/>
            <consortium name="The Broad Institute Genome Sequencing Center for Infectious Disease"/>
            <person name="Wu L."/>
            <person name="Ma J."/>
        </authorList>
    </citation>
    <scope>NUCLEOTIDE SEQUENCE [LARGE SCALE GENOMIC DNA]</scope>
    <source>
        <strain evidence="2 3">JCM 14969</strain>
    </source>
</reference>
<protein>
    <recommendedName>
        <fullName evidence="4">Baseplate assembly protein</fullName>
    </recommendedName>
</protein>
<dbReference type="InterPro" id="IPR045392">
    <property type="entry name" value="DUF6519"/>
</dbReference>
<comment type="caution">
    <text evidence="2">The sequence shown here is derived from an EMBL/GenBank/DDBJ whole genome shotgun (WGS) entry which is preliminary data.</text>
</comment>
<dbReference type="EMBL" id="BAAAOS010000005">
    <property type="protein sequence ID" value="GAA1553006.1"/>
    <property type="molecule type" value="Genomic_DNA"/>
</dbReference>